<feature type="domain" description="DUF2147" evidence="2">
    <location>
        <begin position="26"/>
        <end position="141"/>
    </location>
</feature>
<dbReference type="AlphaFoldDB" id="A0A8T4H5C0"/>
<evidence type="ECO:0000313" key="4">
    <source>
        <dbReference type="Proteomes" id="UP000679691"/>
    </source>
</evidence>
<protein>
    <submittedName>
        <fullName evidence="3">DUF2147 domain-containing protein</fullName>
    </submittedName>
</protein>
<evidence type="ECO:0000256" key="1">
    <source>
        <dbReference type="SAM" id="SignalP"/>
    </source>
</evidence>
<dbReference type="PANTHER" id="PTHR36919">
    <property type="entry name" value="BLR1215 PROTEIN"/>
    <property type="match status" value="1"/>
</dbReference>
<keyword evidence="4" id="KW-1185">Reference proteome</keyword>
<dbReference type="RefSeq" id="WP_353545693.1">
    <property type="nucleotide sequence ID" value="NZ_JAGKSB010000001.1"/>
</dbReference>
<dbReference type="InterPro" id="IPR019223">
    <property type="entry name" value="DUF2147"/>
</dbReference>
<keyword evidence="1" id="KW-0732">Signal</keyword>
<feature type="signal peptide" evidence="1">
    <location>
        <begin position="1"/>
        <end position="21"/>
    </location>
</feature>
<dbReference type="PANTHER" id="PTHR36919:SF2">
    <property type="entry name" value="BLL6627 PROTEIN"/>
    <property type="match status" value="1"/>
</dbReference>
<sequence length="143" mass="16364">MKALFTSLLTLLITASIFAQTDPIIGKWQNPSGEGRVEITKRADKYYGKLYWLKEPNNEKGQLKKDFRNPDKNLQSRTIQGLEILTDFNKTGKNLYEGGKIYDPKTGKTYSSKLTLKDANRLDVRGFVGISLMGRTETWKRIE</sequence>
<feature type="chain" id="PRO_5035801382" evidence="1">
    <location>
        <begin position="22"/>
        <end position="143"/>
    </location>
</feature>
<dbReference type="EMBL" id="JAGKSB010000001">
    <property type="protein sequence ID" value="MBP3942212.1"/>
    <property type="molecule type" value="Genomic_DNA"/>
</dbReference>
<accession>A0A8T4H5C0</accession>
<proteinExistence type="predicted"/>
<evidence type="ECO:0000313" key="3">
    <source>
        <dbReference type="EMBL" id="MBP3942212.1"/>
    </source>
</evidence>
<organism evidence="3 4">
    <name type="scientific">Rhinopithecimicrobium faecis</name>
    <dbReference type="NCBI Taxonomy" id="2820698"/>
    <lineage>
        <taxon>Bacteria</taxon>
        <taxon>Pseudomonadati</taxon>
        <taxon>Bacteroidota</taxon>
        <taxon>Sphingobacteriia</taxon>
        <taxon>Sphingobacteriales</taxon>
        <taxon>Sphingobacteriaceae</taxon>
        <taxon>Rhinopithecimicrobium</taxon>
    </lineage>
</organism>
<gene>
    <name evidence="3" type="ORF">J5U18_01295</name>
</gene>
<name>A0A8T4H5C0_9SPHI</name>
<comment type="caution">
    <text evidence="3">The sequence shown here is derived from an EMBL/GenBank/DDBJ whole genome shotgun (WGS) entry which is preliminary data.</text>
</comment>
<dbReference type="Pfam" id="PF09917">
    <property type="entry name" value="DUF2147"/>
    <property type="match status" value="1"/>
</dbReference>
<dbReference type="Proteomes" id="UP000679691">
    <property type="component" value="Unassembled WGS sequence"/>
</dbReference>
<evidence type="ECO:0000259" key="2">
    <source>
        <dbReference type="Pfam" id="PF09917"/>
    </source>
</evidence>
<reference evidence="3" key="1">
    <citation type="submission" date="2021-03" db="EMBL/GenBank/DDBJ databases">
        <authorList>
            <person name="Lu T."/>
            <person name="Wang Q."/>
            <person name="Han X."/>
        </authorList>
    </citation>
    <scope>NUCLEOTIDE SEQUENCE</scope>
    <source>
        <strain evidence="3">WQ 2009</strain>
    </source>
</reference>
<dbReference type="Gene3D" id="2.40.128.520">
    <property type="match status" value="1"/>
</dbReference>